<protein>
    <submittedName>
        <fullName evidence="2">Uncharacterized protein</fullName>
    </submittedName>
</protein>
<gene>
    <name evidence="2" type="ORF">CRV04_04950</name>
</gene>
<keyword evidence="1" id="KW-0812">Transmembrane</keyword>
<proteinExistence type="predicted"/>
<reference evidence="2 3" key="1">
    <citation type="submission" date="2017-10" db="EMBL/GenBank/DDBJ databases">
        <title>Genomics of the genus Arcobacter.</title>
        <authorList>
            <person name="Perez-Cataluna A."/>
            <person name="Figueras M.J."/>
        </authorList>
    </citation>
    <scope>NUCLEOTIDE SEQUENCE [LARGE SCALE GENOMIC DNA]</scope>
    <source>
        <strain evidence="2 3">CECT 8987</strain>
    </source>
</reference>
<evidence type="ECO:0000313" key="3">
    <source>
        <dbReference type="Proteomes" id="UP000290657"/>
    </source>
</evidence>
<accession>A0A4Q0XS29</accession>
<feature type="transmembrane region" description="Helical" evidence="1">
    <location>
        <begin position="6"/>
        <end position="21"/>
    </location>
</feature>
<sequence length="91" mass="10952">MELDLLLPLGILVAIVVYLIYSRNQFEKKMLELYEHKYEQWKEHHPTSNKKEETKTFVGLIFKENGKLFIELHEKSQQRNLEQGKFDIKES</sequence>
<keyword evidence="1" id="KW-0472">Membrane</keyword>
<dbReference type="OrthoDB" id="5348308at2"/>
<dbReference type="Proteomes" id="UP000290657">
    <property type="component" value="Unassembled WGS sequence"/>
</dbReference>
<evidence type="ECO:0000256" key="1">
    <source>
        <dbReference type="SAM" id="Phobius"/>
    </source>
</evidence>
<dbReference type="AlphaFoldDB" id="A0A4Q0XS29"/>
<evidence type="ECO:0000313" key="2">
    <source>
        <dbReference type="EMBL" id="RXJ57857.1"/>
    </source>
</evidence>
<keyword evidence="1" id="KW-1133">Transmembrane helix</keyword>
<comment type="caution">
    <text evidence="2">The sequence shown here is derived from an EMBL/GenBank/DDBJ whole genome shotgun (WGS) entry which is preliminary data.</text>
</comment>
<dbReference type="RefSeq" id="WP_128995720.1">
    <property type="nucleotide sequence ID" value="NZ_PDKN01000003.1"/>
</dbReference>
<keyword evidence="3" id="KW-1185">Reference proteome</keyword>
<dbReference type="EMBL" id="PDKN01000003">
    <property type="protein sequence ID" value="RXJ57857.1"/>
    <property type="molecule type" value="Genomic_DNA"/>
</dbReference>
<organism evidence="2 3">
    <name type="scientific">Candidatus Marinarcus aquaticus</name>
    <dbReference type="NCBI Taxonomy" id="2044504"/>
    <lineage>
        <taxon>Bacteria</taxon>
        <taxon>Pseudomonadati</taxon>
        <taxon>Campylobacterota</taxon>
        <taxon>Epsilonproteobacteria</taxon>
        <taxon>Campylobacterales</taxon>
        <taxon>Arcobacteraceae</taxon>
        <taxon>Candidatus Marinarcus</taxon>
    </lineage>
</organism>
<name>A0A4Q0XS29_9BACT</name>